<organism evidence="2">
    <name type="scientific">uncultured Caudovirales phage</name>
    <dbReference type="NCBI Taxonomy" id="2100421"/>
    <lineage>
        <taxon>Viruses</taxon>
        <taxon>Duplodnaviria</taxon>
        <taxon>Heunggongvirae</taxon>
        <taxon>Uroviricota</taxon>
        <taxon>Caudoviricetes</taxon>
        <taxon>Peduoviridae</taxon>
        <taxon>Maltschvirus</taxon>
        <taxon>Maltschvirus maltsch</taxon>
    </lineage>
</organism>
<accession>A0A6J5MKZ5</accession>
<gene>
    <name evidence="2" type="ORF">UFOVP462_24</name>
</gene>
<proteinExistence type="predicted"/>
<reference evidence="2" key="1">
    <citation type="submission" date="2020-04" db="EMBL/GenBank/DDBJ databases">
        <authorList>
            <person name="Chiriac C."/>
            <person name="Salcher M."/>
            <person name="Ghai R."/>
            <person name="Kavagutti S V."/>
        </authorList>
    </citation>
    <scope>NUCLEOTIDE SEQUENCE</scope>
</reference>
<keyword evidence="1" id="KW-0472">Membrane</keyword>
<evidence type="ECO:0000256" key="1">
    <source>
        <dbReference type="SAM" id="Phobius"/>
    </source>
</evidence>
<name>A0A6J5MKZ5_9CAUD</name>
<evidence type="ECO:0000313" key="2">
    <source>
        <dbReference type="EMBL" id="CAB4144209.1"/>
    </source>
</evidence>
<keyword evidence="1" id="KW-1133">Transmembrane helix</keyword>
<keyword evidence="1" id="KW-0812">Transmembrane</keyword>
<dbReference type="EMBL" id="LR796431">
    <property type="protein sequence ID" value="CAB4144209.1"/>
    <property type="molecule type" value="Genomic_DNA"/>
</dbReference>
<sequence length="166" mass="19221">MRYLILLLIAVTTWSCNPSRKLDKLNKKHPELLAKFCKDTFPCVTSKVDTVTNIEYEFIEIQCPGNDYNKVTIDTIWLTKTKTQLITGPAVVVTEYKTNTITKTIKDSAEIVLCNLELIEINKKCTQYIEDNRLLKNKVTTKNRWIMWLIIALLLMIIGNIIQLKK</sequence>
<feature type="transmembrane region" description="Helical" evidence="1">
    <location>
        <begin position="145"/>
        <end position="162"/>
    </location>
</feature>
<protein>
    <submittedName>
        <fullName evidence="2">Uncharacterized protein</fullName>
    </submittedName>
</protein>